<feature type="transmembrane region" description="Helical" evidence="5">
    <location>
        <begin position="228"/>
        <end position="252"/>
    </location>
</feature>
<dbReference type="InterPro" id="IPR020846">
    <property type="entry name" value="MFS_dom"/>
</dbReference>
<feature type="transmembrane region" description="Helical" evidence="5">
    <location>
        <begin position="264"/>
        <end position="283"/>
    </location>
</feature>
<feature type="transmembrane region" description="Helical" evidence="5">
    <location>
        <begin position="353"/>
        <end position="372"/>
    </location>
</feature>
<dbReference type="Proteomes" id="UP001499951">
    <property type="component" value="Unassembled WGS sequence"/>
</dbReference>
<keyword evidence="4 5" id="KW-0472">Membrane</keyword>
<evidence type="ECO:0000313" key="7">
    <source>
        <dbReference type="EMBL" id="GAA0585687.1"/>
    </source>
</evidence>
<dbReference type="PANTHER" id="PTHR23508:SF10">
    <property type="entry name" value="CARBOXYLIC ACID TRANSPORTER PROTEIN HOMOLOG"/>
    <property type="match status" value="1"/>
</dbReference>
<evidence type="ECO:0000256" key="5">
    <source>
        <dbReference type="SAM" id="Phobius"/>
    </source>
</evidence>
<feature type="transmembrane region" description="Helical" evidence="5">
    <location>
        <begin position="142"/>
        <end position="163"/>
    </location>
</feature>
<evidence type="ECO:0000259" key="6">
    <source>
        <dbReference type="PROSITE" id="PS50850"/>
    </source>
</evidence>
<evidence type="ECO:0000256" key="2">
    <source>
        <dbReference type="ARBA" id="ARBA00022692"/>
    </source>
</evidence>
<dbReference type="PANTHER" id="PTHR23508">
    <property type="entry name" value="CARBOXYLIC ACID TRANSPORTER PROTEIN HOMOLOG"/>
    <property type="match status" value="1"/>
</dbReference>
<name>A0ABN1F9D7_9PROT</name>
<feature type="transmembrane region" description="Helical" evidence="5">
    <location>
        <begin position="53"/>
        <end position="72"/>
    </location>
</feature>
<dbReference type="RefSeq" id="WP_166937341.1">
    <property type="nucleotide sequence ID" value="NZ_BAAADD010000012.1"/>
</dbReference>
<dbReference type="InterPro" id="IPR011701">
    <property type="entry name" value="MFS"/>
</dbReference>
<dbReference type="CDD" id="cd17316">
    <property type="entry name" value="MFS_SV2_like"/>
    <property type="match status" value="1"/>
</dbReference>
<evidence type="ECO:0000256" key="3">
    <source>
        <dbReference type="ARBA" id="ARBA00022989"/>
    </source>
</evidence>
<dbReference type="Gene3D" id="1.20.1250.20">
    <property type="entry name" value="MFS general substrate transporter like domains"/>
    <property type="match status" value="1"/>
</dbReference>
<dbReference type="Pfam" id="PF07690">
    <property type="entry name" value="MFS_1"/>
    <property type="match status" value="1"/>
</dbReference>
<evidence type="ECO:0000313" key="8">
    <source>
        <dbReference type="Proteomes" id="UP001499951"/>
    </source>
</evidence>
<organism evidence="7 8">
    <name type="scientific">Rhizomicrobium electricum</name>
    <dbReference type="NCBI Taxonomy" id="480070"/>
    <lineage>
        <taxon>Bacteria</taxon>
        <taxon>Pseudomonadati</taxon>
        <taxon>Pseudomonadota</taxon>
        <taxon>Alphaproteobacteria</taxon>
        <taxon>Micropepsales</taxon>
        <taxon>Micropepsaceae</taxon>
        <taxon>Rhizomicrobium</taxon>
    </lineage>
</organism>
<protein>
    <submittedName>
        <fullName evidence="7">Myo-inositol transporter IolF</fullName>
    </submittedName>
</protein>
<dbReference type="InterPro" id="IPR036259">
    <property type="entry name" value="MFS_trans_sf"/>
</dbReference>
<feature type="transmembrane region" description="Helical" evidence="5">
    <location>
        <begin position="169"/>
        <end position="188"/>
    </location>
</feature>
<reference evidence="7 8" key="1">
    <citation type="journal article" date="2019" name="Int. J. Syst. Evol. Microbiol.">
        <title>The Global Catalogue of Microorganisms (GCM) 10K type strain sequencing project: providing services to taxonomists for standard genome sequencing and annotation.</title>
        <authorList>
            <consortium name="The Broad Institute Genomics Platform"/>
            <consortium name="The Broad Institute Genome Sequencing Center for Infectious Disease"/>
            <person name="Wu L."/>
            <person name="Ma J."/>
        </authorList>
    </citation>
    <scope>NUCLEOTIDE SEQUENCE [LARGE SCALE GENOMIC DNA]</scope>
    <source>
        <strain evidence="7 8">JCM 15089</strain>
    </source>
</reference>
<comment type="caution">
    <text evidence="7">The sequence shown here is derived from an EMBL/GenBank/DDBJ whole genome shotgun (WGS) entry which is preliminary data.</text>
</comment>
<dbReference type="EMBL" id="BAAADD010000012">
    <property type="protein sequence ID" value="GAA0585687.1"/>
    <property type="molecule type" value="Genomic_DNA"/>
</dbReference>
<feature type="transmembrane region" description="Helical" evidence="5">
    <location>
        <begin position="111"/>
        <end position="130"/>
    </location>
</feature>
<feature type="transmembrane region" description="Helical" evidence="5">
    <location>
        <begin position="320"/>
        <end position="341"/>
    </location>
</feature>
<evidence type="ECO:0000256" key="1">
    <source>
        <dbReference type="ARBA" id="ARBA00004141"/>
    </source>
</evidence>
<dbReference type="SUPFAM" id="SSF103473">
    <property type="entry name" value="MFS general substrate transporter"/>
    <property type="match status" value="1"/>
</dbReference>
<feature type="transmembrane region" description="Helical" evidence="5">
    <location>
        <begin position="384"/>
        <end position="403"/>
    </location>
</feature>
<feature type="transmembrane region" description="Helical" evidence="5">
    <location>
        <begin position="84"/>
        <end position="105"/>
    </location>
</feature>
<feature type="transmembrane region" description="Helical" evidence="5">
    <location>
        <begin position="21"/>
        <end position="41"/>
    </location>
</feature>
<comment type="subcellular location">
    <subcellularLocation>
        <location evidence="1">Membrane</location>
        <topology evidence="1">Multi-pass membrane protein</topology>
    </subcellularLocation>
</comment>
<keyword evidence="3 5" id="KW-1133">Transmembrane helix</keyword>
<gene>
    <name evidence="7" type="primary">iolF</name>
    <name evidence="7" type="ORF">GCM10008942_38280</name>
</gene>
<accession>A0ABN1F9D7</accession>
<proteinExistence type="predicted"/>
<feature type="transmembrane region" description="Helical" evidence="5">
    <location>
        <begin position="295"/>
        <end position="314"/>
    </location>
</feature>
<evidence type="ECO:0000256" key="4">
    <source>
        <dbReference type="ARBA" id="ARBA00023136"/>
    </source>
</evidence>
<feature type="domain" description="Major facilitator superfamily (MFS) profile" evidence="6">
    <location>
        <begin position="15"/>
        <end position="407"/>
    </location>
</feature>
<dbReference type="PROSITE" id="PS50850">
    <property type="entry name" value="MFS"/>
    <property type="match status" value="1"/>
</dbReference>
<keyword evidence="8" id="KW-1185">Reference proteome</keyword>
<sequence length="418" mass="44399">MSKEGGARDDTGWKGTILAAIANYIDAGSIVASAATLSIWVEQYHLSTPFVGLLGAIGANSISAGIGAIVGGRLCDLFGRRRIYLANMAFYAVGMMWLVFAVAPWMIVAGFIQVGLAVGAAVPASWSLIADQAPQGARGQRSGLAQVLWYLGPVVVLLASLALMPLGMLGARIVFAHLAILAVGLMLMRSGMHESERWAAAKAEAGAEAAKLAGVKELLKRKHLRSMLFLVGMYGAWNLWAGTNGFFLPYILHTVGAQTQAASIAFQALSFTVGIFSIVFIFMRWSDRVNQRMMFVTGAVVGTAGMAVMALFPLTTPVALTYVVLTSLGGGFGAQPFFQLWSAELFPTLLRSTAQGIAFAIVRIGLGVWSFFVPILTATGFTTLAWILTGFQAASGIIGIIWAPRNEGKSLEQIQAEL</sequence>
<keyword evidence="2 5" id="KW-0812">Transmembrane</keyword>